<dbReference type="Gene3D" id="1.20.1420.30">
    <property type="entry name" value="NCX, central ion-binding region"/>
    <property type="match status" value="1"/>
</dbReference>
<protein>
    <recommendedName>
        <fullName evidence="6">Sodium/calcium exchanger membrane region domain-containing protein</fullName>
    </recommendedName>
</protein>
<dbReference type="EMBL" id="AP025516">
    <property type="protein sequence ID" value="BDD87594.1"/>
    <property type="molecule type" value="Genomic_DNA"/>
</dbReference>
<dbReference type="Pfam" id="PF01699">
    <property type="entry name" value="Na_Ca_ex"/>
    <property type="match status" value="1"/>
</dbReference>
<evidence type="ECO:0000313" key="7">
    <source>
        <dbReference type="EMBL" id="BDD87594.1"/>
    </source>
</evidence>
<feature type="transmembrane region" description="Helical" evidence="5">
    <location>
        <begin position="37"/>
        <end position="60"/>
    </location>
</feature>
<gene>
    <name evidence="7" type="ORF">DPPLL_19590</name>
</gene>
<evidence type="ECO:0000256" key="2">
    <source>
        <dbReference type="ARBA" id="ARBA00022692"/>
    </source>
</evidence>
<evidence type="ECO:0000313" key="8">
    <source>
        <dbReference type="Proteomes" id="UP000830055"/>
    </source>
</evidence>
<keyword evidence="3 5" id="KW-1133">Transmembrane helix</keyword>
<feature type="transmembrane region" description="Helical" evidence="5">
    <location>
        <begin position="251"/>
        <end position="277"/>
    </location>
</feature>
<sequence>MKQILTNSLSLIDLLVWLLVIGFFCGSSLLFGGDLRLSFLGATGIIIEMLLIGICIEIIIEALKMTRGIGTITGFITNGPEALCLVVGLVAGDILFAASTPLGSNFMNPLLLYIAALLCSCLWAVLRCRPVYSLLTIVVTALFAGGFFFIEPSAYFWWAVAAFAVSTPLFLIRPGEPDPVMEEGEIPQPKRWLVPAVIILIGAGYLLDGVVSFASEHSRAPKGVIGFFVLAALTSWPEFKSCLALLNRGNHLAAILNITVSNLTNIWLALLGVIIYLI</sequence>
<keyword evidence="4 5" id="KW-0472">Membrane</keyword>
<keyword evidence="8" id="KW-1185">Reference proteome</keyword>
<dbReference type="InterPro" id="IPR044880">
    <property type="entry name" value="NCX_ion-bd_dom_sf"/>
</dbReference>
<reference evidence="7 8" key="1">
    <citation type="submission" date="2022-01" db="EMBL/GenBank/DDBJ databases">
        <title>Desulfofustis limnae sp. nov., a novel mesophilic sulfate-reducing bacterium isolated from marsh soil.</title>
        <authorList>
            <person name="Watanabe M."/>
            <person name="Takahashi A."/>
            <person name="Kojima H."/>
            <person name="Fukui M."/>
        </authorList>
    </citation>
    <scope>NUCLEOTIDE SEQUENCE [LARGE SCALE GENOMIC DNA]</scope>
    <source>
        <strain evidence="7 8">PPLL</strain>
    </source>
</reference>
<organism evidence="7 8">
    <name type="scientific">Desulfofustis limnaeus</name>
    <dbReference type="NCBI Taxonomy" id="2740163"/>
    <lineage>
        <taxon>Bacteria</taxon>
        <taxon>Pseudomonadati</taxon>
        <taxon>Thermodesulfobacteriota</taxon>
        <taxon>Desulfobulbia</taxon>
        <taxon>Desulfobulbales</taxon>
        <taxon>Desulfocapsaceae</taxon>
        <taxon>Desulfofustis</taxon>
    </lineage>
</organism>
<feature type="domain" description="Sodium/calcium exchanger membrane region" evidence="6">
    <location>
        <begin position="196"/>
        <end position="274"/>
    </location>
</feature>
<name>A0ABN6M6B7_9BACT</name>
<dbReference type="RefSeq" id="WP_284154613.1">
    <property type="nucleotide sequence ID" value="NZ_AP025516.1"/>
</dbReference>
<feature type="transmembrane region" description="Helical" evidence="5">
    <location>
        <begin position="220"/>
        <end position="239"/>
    </location>
</feature>
<feature type="transmembrane region" description="Helical" evidence="5">
    <location>
        <begin position="192"/>
        <end position="214"/>
    </location>
</feature>
<keyword evidence="2 5" id="KW-0812">Transmembrane</keyword>
<feature type="transmembrane region" description="Helical" evidence="5">
    <location>
        <begin position="106"/>
        <end position="126"/>
    </location>
</feature>
<dbReference type="InterPro" id="IPR004837">
    <property type="entry name" value="NaCa_Exmemb"/>
</dbReference>
<evidence type="ECO:0000259" key="6">
    <source>
        <dbReference type="Pfam" id="PF01699"/>
    </source>
</evidence>
<accession>A0ABN6M6B7</accession>
<feature type="transmembrane region" description="Helical" evidence="5">
    <location>
        <begin position="155"/>
        <end position="172"/>
    </location>
</feature>
<feature type="transmembrane region" description="Helical" evidence="5">
    <location>
        <begin position="81"/>
        <end position="100"/>
    </location>
</feature>
<dbReference type="Proteomes" id="UP000830055">
    <property type="component" value="Chromosome"/>
</dbReference>
<proteinExistence type="predicted"/>
<feature type="transmembrane region" description="Helical" evidence="5">
    <location>
        <begin position="131"/>
        <end position="149"/>
    </location>
</feature>
<comment type="subcellular location">
    <subcellularLocation>
        <location evidence="1">Membrane</location>
        <topology evidence="1">Multi-pass membrane protein</topology>
    </subcellularLocation>
</comment>
<evidence type="ECO:0000256" key="1">
    <source>
        <dbReference type="ARBA" id="ARBA00004141"/>
    </source>
</evidence>
<feature type="transmembrane region" description="Helical" evidence="5">
    <location>
        <begin position="12"/>
        <end position="31"/>
    </location>
</feature>
<evidence type="ECO:0000256" key="4">
    <source>
        <dbReference type="ARBA" id="ARBA00023136"/>
    </source>
</evidence>
<evidence type="ECO:0000256" key="5">
    <source>
        <dbReference type="SAM" id="Phobius"/>
    </source>
</evidence>
<evidence type="ECO:0000256" key="3">
    <source>
        <dbReference type="ARBA" id="ARBA00022989"/>
    </source>
</evidence>